<keyword evidence="7" id="KW-1185">Reference proteome</keyword>
<dbReference type="Proteomes" id="UP000277007">
    <property type="component" value="Unassembled WGS sequence"/>
</dbReference>
<evidence type="ECO:0000313" key="7">
    <source>
        <dbReference type="Proteomes" id="UP000277007"/>
    </source>
</evidence>
<dbReference type="Gene3D" id="3.20.20.70">
    <property type="entry name" value="Aldolase class I"/>
    <property type="match status" value="1"/>
</dbReference>
<dbReference type="GO" id="GO:0004789">
    <property type="term" value="F:thiamine-phosphate diphosphorylase activity"/>
    <property type="evidence" value="ECO:0007669"/>
    <property type="project" value="TreeGrafter"/>
</dbReference>
<dbReference type="AlphaFoldDB" id="A0A3S0JIA3"/>
<sequence>MPDPPVLVITDRTQAAVPLPELADILFAAGLRWLSLRDKDLEVGERAALARALVARARPWGAVVTLHGDPALAAAVGAAGVHLPDGGDGCDGGEVAAARALLGPGALVGRSAHDGAGLARAAAHGADCATLSPIFPSASKPGYGPVFGEVGLSRAVSESRLPIVALGGVESAEAVTRCLRAGAAGVAIMGQAMRNPWAIADALAAAPRR</sequence>
<dbReference type="InterPro" id="IPR001295">
    <property type="entry name" value="Dihydroorotate_DH_CS"/>
</dbReference>
<feature type="domain" description="Thiamine phosphate synthase/TenI" evidence="5">
    <location>
        <begin position="7"/>
        <end position="190"/>
    </location>
</feature>
<dbReference type="PROSITE" id="PS00912">
    <property type="entry name" value="DHODEHASE_2"/>
    <property type="match status" value="1"/>
</dbReference>
<protein>
    <submittedName>
        <fullName evidence="6">Thiamine phosphate synthase</fullName>
    </submittedName>
</protein>
<dbReference type="PANTHER" id="PTHR20857">
    <property type="entry name" value="THIAMINE-PHOSPHATE PYROPHOSPHORYLASE"/>
    <property type="match status" value="1"/>
</dbReference>
<dbReference type="GO" id="GO:0005737">
    <property type="term" value="C:cytoplasm"/>
    <property type="evidence" value="ECO:0007669"/>
    <property type="project" value="TreeGrafter"/>
</dbReference>
<keyword evidence="2" id="KW-0285">Flavoprotein</keyword>
<keyword evidence="4" id="KW-0784">Thiamine biosynthesis</keyword>
<dbReference type="EMBL" id="RXMA01000009">
    <property type="protein sequence ID" value="RTR20131.1"/>
    <property type="molecule type" value="Genomic_DNA"/>
</dbReference>
<evidence type="ECO:0000313" key="6">
    <source>
        <dbReference type="EMBL" id="RTR20131.1"/>
    </source>
</evidence>
<comment type="pathway">
    <text evidence="1">Cofactor biosynthesis; thiamine diphosphate biosynthesis.</text>
</comment>
<dbReference type="Pfam" id="PF02581">
    <property type="entry name" value="TMP-TENI"/>
    <property type="match status" value="1"/>
</dbReference>
<dbReference type="OrthoDB" id="9815348at2"/>
<gene>
    <name evidence="6" type="ORF">EJ903_11320</name>
</gene>
<proteinExistence type="predicted"/>
<evidence type="ECO:0000256" key="2">
    <source>
        <dbReference type="ARBA" id="ARBA00022630"/>
    </source>
</evidence>
<dbReference type="PANTHER" id="PTHR20857:SF15">
    <property type="entry name" value="THIAMINE-PHOSPHATE SYNTHASE"/>
    <property type="match status" value="1"/>
</dbReference>
<dbReference type="GO" id="GO:0016627">
    <property type="term" value="F:oxidoreductase activity, acting on the CH-CH group of donors"/>
    <property type="evidence" value="ECO:0007669"/>
    <property type="project" value="InterPro"/>
</dbReference>
<keyword evidence="3" id="KW-0288">FMN</keyword>
<dbReference type="GO" id="GO:0009228">
    <property type="term" value="P:thiamine biosynthetic process"/>
    <property type="evidence" value="ECO:0007669"/>
    <property type="project" value="UniProtKB-KW"/>
</dbReference>
<name>A0A3S0JIA3_9PROT</name>
<dbReference type="InterPro" id="IPR036206">
    <property type="entry name" value="ThiamineP_synth_sf"/>
</dbReference>
<evidence type="ECO:0000256" key="4">
    <source>
        <dbReference type="ARBA" id="ARBA00022977"/>
    </source>
</evidence>
<dbReference type="InterPro" id="IPR022998">
    <property type="entry name" value="ThiamineP_synth_TenI"/>
</dbReference>
<dbReference type="SUPFAM" id="SSF51391">
    <property type="entry name" value="Thiamin phosphate synthase"/>
    <property type="match status" value="1"/>
</dbReference>
<accession>A0A3S0JIA3</accession>
<organism evidence="6 7">
    <name type="scientific">Azospirillum griseum</name>
    <dbReference type="NCBI Taxonomy" id="2496639"/>
    <lineage>
        <taxon>Bacteria</taxon>
        <taxon>Pseudomonadati</taxon>
        <taxon>Pseudomonadota</taxon>
        <taxon>Alphaproteobacteria</taxon>
        <taxon>Rhodospirillales</taxon>
        <taxon>Azospirillaceae</taxon>
        <taxon>Azospirillum</taxon>
    </lineage>
</organism>
<dbReference type="GO" id="GO:0006207">
    <property type="term" value="P:'de novo' pyrimidine nucleobase biosynthetic process"/>
    <property type="evidence" value="ECO:0007669"/>
    <property type="project" value="InterPro"/>
</dbReference>
<dbReference type="CDD" id="cd00564">
    <property type="entry name" value="TMP_TenI"/>
    <property type="match status" value="1"/>
</dbReference>
<evidence type="ECO:0000259" key="5">
    <source>
        <dbReference type="Pfam" id="PF02581"/>
    </source>
</evidence>
<evidence type="ECO:0000256" key="1">
    <source>
        <dbReference type="ARBA" id="ARBA00004948"/>
    </source>
</evidence>
<reference evidence="6 7" key="1">
    <citation type="submission" date="2018-12" db="EMBL/GenBank/DDBJ databases">
        <authorList>
            <person name="Yang Y."/>
        </authorList>
    </citation>
    <scope>NUCLEOTIDE SEQUENCE [LARGE SCALE GENOMIC DNA]</scope>
    <source>
        <strain evidence="6 7">L-25-5w-1</strain>
    </source>
</reference>
<comment type="caution">
    <text evidence="6">The sequence shown here is derived from an EMBL/GenBank/DDBJ whole genome shotgun (WGS) entry which is preliminary data.</text>
</comment>
<dbReference type="InterPro" id="IPR013785">
    <property type="entry name" value="Aldolase_TIM"/>
</dbReference>
<evidence type="ECO:0000256" key="3">
    <source>
        <dbReference type="ARBA" id="ARBA00022643"/>
    </source>
</evidence>